<feature type="transmembrane region" description="Helical" evidence="1">
    <location>
        <begin position="53"/>
        <end position="74"/>
    </location>
</feature>
<comment type="caution">
    <text evidence="2">The sequence shown here is derived from an EMBL/GenBank/DDBJ whole genome shotgun (WGS) entry which is preliminary data.</text>
</comment>
<evidence type="ECO:0000313" key="3">
    <source>
        <dbReference type="Proteomes" id="UP000305760"/>
    </source>
</evidence>
<keyword evidence="1" id="KW-0812">Transmembrane</keyword>
<dbReference type="Proteomes" id="UP000305760">
    <property type="component" value="Unassembled WGS sequence"/>
</dbReference>
<keyword evidence="1" id="KW-0472">Membrane</keyword>
<reference evidence="2 3" key="1">
    <citation type="submission" date="2019-03" db="EMBL/GenBank/DDBJ databases">
        <title>Arenimonas daejeonensis sp. nov., isolated from compost.</title>
        <authorList>
            <person name="Jeon C.O."/>
        </authorList>
    </citation>
    <scope>NUCLEOTIDE SEQUENCE [LARGE SCALE GENOMIC DNA]</scope>
    <source>
        <strain evidence="2 3">R29</strain>
    </source>
</reference>
<evidence type="ECO:0000256" key="1">
    <source>
        <dbReference type="SAM" id="Phobius"/>
    </source>
</evidence>
<proteinExistence type="predicted"/>
<feature type="transmembrane region" description="Helical" evidence="1">
    <location>
        <begin position="149"/>
        <end position="167"/>
    </location>
</feature>
<name>A0A5C4RWS2_9GAMM</name>
<dbReference type="RefSeq" id="WP_139447440.1">
    <property type="nucleotide sequence ID" value="NZ_SMDR01000001.1"/>
</dbReference>
<sequence length="170" mass="19696">MKLRSDITINGKVHRKGEAAPMGFIYPFFLFHMGMFGLSGFFMAYGTDDVELMFLYLHGGIAIFVYVLFYLAIFGLDEVRWMFINAALGLLGIWAEIRYILGWFGKSIDDFPLSVHVTPFLYYILYTFLLRQMLLDLTRSRDNPARKRLVEMLYVVVSLVVYGTLWLKSG</sequence>
<dbReference type="EMBL" id="SMDR01000001">
    <property type="protein sequence ID" value="TNJ35713.1"/>
    <property type="molecule type" value="Genomic_DNA"/>
</dbReference>
<dbReference type="AlphaFoldDB" id="A0A5C4RWS2"/>
<keyword evidence="3" id="KW-1185">Reference proteome</keyword>
<keyword evidence="1" id="KW-1133">Transmembrane helix</keyword>
<dbReference type="OrthoDB" id="5966042at2"/>
<feature type="transmembrane region" description="Helical" evidence="1">
    <location>
        <begin position="81"/>
        <end position="100"/>
    </location>
</feature>
<protein>
    <submittedName>
        <fullName evidence="2">Uncharacterized protein</fullName>
    </submittedName>
</protein>
<evidence type="ECO:0000313" key="2">
    <source>
        <dbReference type="EMBL" id="TNJ35713.1"/>
    </source>
</evidence>
<accession>A0A5C4RWS2</accession>
<organism evidence="2 3">
    <name type="scientific">Arenimonas terrae</name>
    <dbReference type="NCBI Taxonomy" id="2546226"/>
    <lineage>
        <taxon>Bacteria</taxon>
        <taxon>Pseudomonadati</taxon>
        <taxon>Pseudomonadota</taxon>
        <taxon>Gammaproteobacteria</taxon>
        <taxon>Lysobacterales</taxon>
        <taxon>Lysobacteraceae</taxon>
        <taxon>Arenimonas</taxon>
    </lineage>
</organism>
<feature type="transmembrane region" description="Helical" evidence="1">
    <location>
        <begin position="24"/>
        <end position="47"/>
    </location>
</feature>
<gene>
    <name evidence="2" type="ORF">E1B00_08205</name>
</gene>